<accession>A0AAV2HRN3</accession>
<organism evidence="2 3">
    <name type="scientific">Lymnaea stagnalis</name>
    <name type="common">Great pond snail</name>
    <name type="synonym">Helix stagnalis</name>
    <dbReference type="NCBI Taxonomy" id="6523"/>
    <lineage>
        <taxon>Eukaryota</taxon>
        <taxon>Metazoa</taxon>
        <taxon>Spiralia</taxon>
        <taxon>Lophotrochozoa</taxon>
        <taxon>Mollusca</taxon>
        <taxon>Gastropoda</taxon>
        <taxon>Heterobranchia</taxon>
        <taxon>Euthyneura</taxon>
        <taxon>Panpulmonata</taxon>
        <taxon>Hygrophila</taxon>
        <taxon>Lymnaeoidea</taxon>
        <taxon>Lymnaeidae</taxon>
        <taxon>Lymnaea</taxon>
    </lineage>
</organism>
<gene>
    <name evidence="2" type="ORF">GSLYS_00010675001</name>
</gene>
<sequence length="116" mass="13192">GKHIFEIAFPVSQRGSHSSVGVGYKDAPLSYNSRVCLVGNNGISWGISLKRKESWHNKKGWRYPQYLEQLPDRFYMYLDADNGILHFGSDQVYFGVAHSNIDMCQPVYPLVASNKH</sequence>
<reference evidence="2 3" key="1">
    <citation type="submission" date="2024-04" db="EMBL/GenBank/DDBJ databases">
        <authorList>
            <consortium name="Genoscope - CEA"/>
            <person name="William W."/>
        </authorList>
    </citation>
    <scope>NUCLEOTIDE SEQUENCE [LARGE SCALE GENOMIC DNA]</scope>
</reference>
<evidence type="ECO:0000259" key="1">
    <source>
        <dbReference type="PROSITE" id="PS50188"/>
    </source>
</evidence>
<dbReference type="Proteomes" id="UP001497497">
    <property type="component" value="Unassembled WGS sequence"/>
</dbReference>
<dbReference type="SUPFAM" id="SSF49899">
    <property type="entry name" value="Concanavalin A-like lectins/glucanases"/>
    <property type="match status" value="1"/>
</dbReference>
<dbReference type="EMBL" id="CAXITT010000238">
    <property type="protein sequence ID" value="CAL1536762.1"/>
    <property type="molecule type" value="Genomic_DNA"/>
</dbReference>
<dbReference type="InterPro" id="IPR003877">
    <property type="entry name" value="SPRY_dom"/>
</dbReference>
<dbReference type="PANTHER" id="PTHR12245:SF11">
    <property type="entry name" value="PROTEIN GUSTAVUS"/>
    <property type="match status" value="1"/>
</dbReference>
<protein>
    <recommendedName>
        <fullName evidence="1">B30.2/SPRY domain-containing protein</fullName>
    </recommendedName>
</protein>
<dbReference type="InterPro" id="IPR050672">
    <property type="entry name" value="FBXO45-Fsn/SPSB_families"/>
</dbReference>
<name>A0AAV2HRN3_LYMST</name>
<proteinExistence type="predicted"/>
<comment type="caution">
    <text evidence="2">The sequence shown here is derived from an EMBL/GenBank/DDBJ whole genome shotgun (WGS) entry which is preliminary data.</text>
</comment>
<dbReference type="AlphaFoldDB" id="A0AAV2HRN3"/>
<dbReference type="PANTHER" id="PTHR12245">
    <property type="entry name" value="SPRY DOMAIN CONTAINING SOCS BOX PROTEIN"/>
    <property type="match status" value="1"/>
</dbReference>
<feature type="non-terminal residue" evidence="2">
    <location>
        <position position="116"/>
    </location>
</feature>
<dbReference type="GO" id="GO:0019005">
    <property type="term" value="C:SCF ubiquitin ligase complex"/>
    <property type="evidence" value="ECO:0007669"/>
    <property type="project" value="TreeGrafter"/>
</dbReference>
<dbReference type="PROSITE" id="PS50188">
    <property type="entry name" value="B302_SPRY"/>
    <property type="match status" value="1"/>
</dbReference>
<dbReference type="InterPro" id="IPR001870">
    <property type="entry name" value="B30.2/SPRY"/>
</dbReference>
<dbReference type="Gene3D" id="2.60.120.920">
    <property type="match status" value="1"/>
</dbReference>
<dbReference type="InterPro" id="IPR043136">
    <property type="entry name" value="B30.2/SPRY_sf"/>
</dbReference>
<dbReference type="InterPro" id="IPR013320">
    <property type="entry name" value="ConA-like_dom_sf"/>
</dbReference>
<feature type="domain" description="B30.2/SPRY" evidence="1">
    <location>
        <begin position="1"/>
        <end position="116"/>
    </location>
</feature>
<keyword evidence="3" id="KW-1185">Reference proteome</keyword>
<evidence type="ECO:0000313" key="3">
    <source>
        <dbReference type="Proteomes" id="UP001497497"/>
    </source>
</evidence>
<dbReference type="Pfam" id="PF00622">
    <property type="entry name" value="SPRY"/>
    <property type="match status" value="1"/>
</dbReference>
<dbReference type="GO" id="GO:0043161">
    <property type="term" value="P:proteasome-mediated ubiquitin-dependent protein catabolic process"/>
    <property type="evidence" value="ECO:0007669"/>
    <property type="project" value="TreeGrafter"/>
</dbReference>
<evidence type="ECO:0000313" key="2">
    <source>
        <dbReference type="EMBL" id="CAL1536762.1"/>
    </source>
</evidence>
<feature type="non-terminal residue" evidence="2">
    <location>
        <position position="1"/>
    </location>
</feature>